<name>A0A2S9IPZ2_9HYPH</name>
<organism evidence="2 3">
    <name type="scientific">Phyllobacterium phragmitis</name>
    <dbReference type="NCBI Taxonomy" id="2670329"/>
    <lineage>
        <taxon>Bacteria</taxon>
        <taxon>Pseudomonadati</taxon>
        <taxon>Pseudomonadota</taxon>
        <taxon>Alphaproteobacteria</taxon>
        <taxon>Hyphomicrobiales</taxon>
        <taxon>Phyllobacteriaceae</taxon>
        <taxon>Phyllobacterium</taxon>
    </lineage>
</organism>
<dbReference type="AlphaFoldDB" id="A0A2S9IPZ2"/>
<dbReference type="SUPFAM" id="SSF53850">
    <property type="entry name" value="Periplasmic binding protein-like II"/>
    <property type="match status" value="1"/>
</dbReference>
<comment type="caution">
    <text evidence="2">The sequence shown here is derived from an EMBL/GenBank/DDBJ whole genome shotgun (WGS) entry which is preliminary data.</text>
</comment>
<keyword evidence="3" id="KW-1185">Reference proteome</keyword>
<sequence length="144" mass="16018">MGLALHSAERPRRRRDDPLAHLGPRLERADLVPYVQLVLSDVIGAETPKLGIVGTRLWRFVDLERRLDFLLAGFGWCKMPPHVVAPYLADGRLVKLDIADESIAPSANLTVYAAHSRGHPFGKAGNWLLENVRNRLAMSMGMLS</sequence>
<evidence type="ECO:0000313" key="3">
    <source>
        <dbReference type="Proteomes" id="UP000239434"/>
    </source>
</evidence>
<dbReference type="InterPro" id="IPR005119">
    <property type="entry name" value="LysR_subst-bd"/>
</dbReference>
<gene>
    <name evidence="2" type="ORF">C5748_16035</name>
</gene>
<protein>
    <recommendedName>
        <fullName evidence="1">LysR substrate-binding domain-containing protein</fullName>
    </recommendedName>
</protein>
<dbReference type="Proteomes" id="UP000239434">
    <property type="component" value="Unassembled WGS sequence"/>
</dbReference>
<dbReference type="EMBL" id="PVBR01000011">
    <property type="protein sequence ID" value="PRD42597.1"/>
    <property type="molecule type" value="Genomic_DNA"/>
</dbReference>
<proteinExistence type="predicted"/>
<dbReference type="Gene3D" id="3.40.190.290">
    <property type="match status" value="1"/>
</dbReference>
<dbReference type="Pfam" id="PF03466">
    <property type="entry name" value="LysR_substrate"/>
    <property type="match status" value="1"/>
</dbReference>
<reference evidence="2 3" key="1">
    <citation type="submission" date="2018-02" db="EMBL/GenBank/DDBJ databases">
        <title>The draft genome of Phyllobacterium sp. 1N-3.</title>
        <authorList>
            <person name="Liu L."/>
            <person name="Li L."/>
            <person name="Zhang X."/>
            <person name="Wang T."/>
            <person name="Liang L."/>
        </authorList>
    </citation>
    <scope>NUCLEOTIDE SEQUENCE [LARGE SCALE GENOMIC DNA]</scope>
    <source>
        <strain evidence="2 3">1N-3</strain>
    </source>
</reference>
<accession>A0A2S9IPZ2</accession>
<evidence type="ECO:0000313" key="2">
    <source>
        <dbReference type="EMBL" id="PRD42597.1"/>
    </source>
</evidence>
<dbReference type="RefSeq" id="WP_105742929.1">
    <property type="nucleotide sequence ID" value="NZ_PVBR01000011.1"/>
</dbReference>
<feature type="domain" description="LysR substrate-binding" evidence="1">
    <location>
        <begin position="18"/>
        <end position="136"/>
    </location>
</feature>
<evidence type="ECO:0000259" key="1">
    <source>
        <dbReference type="Pfam" id="PF03466"/>
    </source>
</evidence>